<dbReference type="InterPro" id="IPR037066">
    <property type="entry name" value="Plug_dom_sf"/>
</dbReference>
<name>A0A381XSE1_9ZZZZ</name>
<dbReference type="Gene3D" id="2.170.130.10">
    <property type="entry name" value="TonB-dependent receptor, plug domain"/>
    <property type="match status" value="1"/>
</dbReference>
<accession>A0A381XSE1</accession>
<dbReference type="InterPro" id="IPR008969">
    <property type="entry name" value="CarboxyPept-like_regulatory"/>
</dbReference>
<evidence type="ECO:0000313" key="2">
    <source>
        <dbReference type="EMBL" id="SVA67392.1"/>
    </source>
</evidence>
<dbReference type="SUPFAM" id="SSF56935">
    <property type="entry name" value="Porins"/>
    <property type="match status" value="1"/>
</dbReference>
<dbReference type="EMBL" id="UINC01016127">
    <property type="protein sequence ID" value="SVA67392.1"/>
    <property type="molecule type" value="Genomic_DNA"/>
</dbReference>
<reference evidence="2" key="1">
    <citation type="submission" date="2018-05" db="EMBL/GenBank/DDBJ databases">
        <authorList>
            <person name="Lanie J.A."/>
            <person name="Ng W.-L."/>
            <person name="Kazmierczak K.M."/>
            <person name="Andrzejewski T.M."/>
            <person name="Davidsen T.M."/>
            <person name="Wayne K.J."/>
            <person name="Tettelin H."/>
            <person name="Glass J.I."/>
            <person name="Rusch D."/>
            <person name="Podicherti R."/>
            <person name="Tsui H.-C.T."/>
            <person name="Winkler M.E."/>
        </authorList>
    </citation>
    <scope>NUCLEOTIDE SEQUENCE</scope>
</reference>
<dbReference type="InterPro" id="IPR039426">
    <property type="entry name" value="TonB-dep_rcpt-like"/>
</dbReference>
<evidence type="ECO:0000259" key="1">
    <source>
        <dbReference type="Pfam" id="PF07715"/>
    </source>
</evidence>
<sequence length="580" mass="62887">MIRRIIAISLITLPLFLFGQTSGKLSGQVTDADGNPLAGANVVIEGTSLGGASDQDGAFVILDVPVGTYTVRCDYIGYSALKVSNIAVSSGLTSLQDFGLEKSAIEGQVVEVRAEKPIINKNSTNTTRIIDTETIKNLPLRGVESIVALQTGTVSDDGNIYVRGSRAGDVAYYVDGVYMNNAYTLDNTSTVSNSAMQEVQFQSGGFSAEYGNINGGIVNTSTKVGGSSLDLSGEFVSGLGTAGSGTDDGLYSNGYSLYNVSLGGPLPISNKISYFINFEGRSTEDSNPTKHPFYAMDQTEITWTLDSVGVGTADAYNGLYLNGNLVGNWANLETTGASFSTSLGTVATDSISGYDVINVSNFWNTATSEYLNASDTTDYRITGYSNDHYEYGSKPNSGSDRTTLTGNLLFDLGSIRLKVGGLFNQASGRSYNQSYSLLNNENNPRWENNTLSMYANMAYAISDKSYIKINASSFNYQNEYGDNTWWNKYNNYGDVTANSYLRSAGKNPIPIYDFAYYSSLGSVYDDYAYNETSYIGLKSDYVNQMGDHEIRAGFDYRSNTIKYYRLAQPMEIAEAYSKSD</sequence>
<proteinExistence type="predicted"/>
<dbReference type="SUPFAM" id="SSF49464">
    <property type="entry name" value="Carboxypeptidase regulatory domain-like"/>
    <property type="match status" value="1"/>
</dbReference>
<protein>
    <recommendedName>
        <fullName evidence="1">TonB-dependent receptor plug domain-containing protein</fullName>
    </recommendedName>
</protein>
<gene>
    <name evidence="2" type="ORF">METZ01_LOCUS120246</name>
</gene>
<dbReference type="Pfam" id="PF13620">
    <property type="entry name" value="CarboxypepD_reg"/>
    <property type="match status" value="1"/>
</dbReference>
<dbReference type="Gene3D" id="2.60.40.1120">
    <property type="entry name" value="Carboxypeptidase-like, regulatory domain"/>
    <property type="match status" value="1"/>
</dbReference>
<feature type="domain" description="TonB-dependent receptor plug" evidence="1">
    <location>
        <begin position="123"/>
        <end position="214"/>
    </location>
</feature>
<dbReference type="AlphaFoldDB" id="A0A381XSE1"/>
<organism evidence="2">
    <name type="scientific">marine metagenome</name>
    <dbReference type="NCBI Taxonomy" id="408172"/>
    <lineage>
        <taxon>unclassified sequences</taxon>
        <taxon>metagenomes</taxon>
        <taxon>ecological metagenomes</taxon>
    </lineage>
</organism>
<dbReference type="PROSITE" id="PS52016">
    <property type="entry name" value="TONB_DEPENDENT_REC_3"/>
    <property type="match status" value="1"/>
</dbReference>
<dbReference type="InterPro" id="IPR012910">
    <property type="entry name" value="Plug_dom"/>
</dbReference>
<dbReference type="Pfam" id="PF07715">
    <property type="entry name" value="Plug"/>
    <property type="match status" value="1"/>
</dbReference>
<feature type="non-terminal residue" evidence="2">
    <location>
        <position position="580"/>
    </location>
</feature>